<proteinExistence type="predicted"/>
<evidence type="ECO:0000313" key="4">
    <source>
        <dbReference type="Proteomes" id="UP001292094"/>
    </source>
</evidence>
<organism evidence="3 4">
    <name type="scientific">Petrolisthes manimaculis</name>
    <dbReference type="NCBI Taxonomy" id="1843537"/>
    <lineage>
        <taxon>Eukaryota</taxon>
        <taxon>Metazoa</taxon>
        <taxon>Ecdysozoa</taxon>
        <taxon>Arthropoda</taxon>
        <taxon>Crustacea</taxon>
        <taxon>Multicrustacea</taxon>
        <taxon>Malacostraca</taxon>
        <taxon>Eumalacostraca</taxon>
        <taxon>Eucarida</taxon>
        <taxon>Decapoda</taxon>
        <taxon>Pleocyemata</taxon>
        <taxon>Anomura</taxon>
        <taxon>Galatheoidea</taxon>
        <taxon>Porcellanidae</taxon>
        <taxon>Petrolisthes</taxon>
    </lineage>
</organism>
<feature type="signal peptide" evidence="2">
    <location>
        <begin position="1"/>
        <end position="15"/>
    </location>
</feature>
<keyword evidence="4" id="KW-1185">Reference proteome</keyword>
<feature type="region of interest" description="Disordered" evidence="1">
    <location>
        <begin position="664"/>
        <end position="709"/>
    </location>
</feature>
<gene>
    <name evidence="3" type="ORF">Pmani_010749</name>
</gene>
<comment type="caution">
    <text evidence="3">The sequence shown here is derived from an EMBL/GenBank/DDBJ whole genome shotgun (WGS) entry which is preliminary data.</text>
</comment>
<reference evidence="3" key="1">
    <citation type="submission" date="2023-11" db="EMBL/GenBank/DDBJ databases">
        <title>Genome assemblies of two species of porcelain crab, Petrolisthes cinctipes and Petrolisthes manimaculis (Anomura: Porcellanidae).</title>
        <authorList>
            <person name="Angst P."/>
        </authorList>
    </citation>
    <scope>NUCLEOTIDE SEQUENCE</scope>
    <source>
        <strain evidence="3">PB745_02</strain>
        <tissue evidence="3">Gill</tissue>
    </source>
</reference>
<feature type="region of interest" description="Disordered" evidence="1">
    <location>
        <begin position="150"/>
        <end position="199"/>
    </location>
</feature>
<keyword evidence="2" id="KW-0732">Signal</keyword>
<dbReference type="AlphaFoldDB" id="A0AAE1Q2I1"/>
<evidence type="ECO:0000313" key="3">
    <source>
        <dbReference type="EMBL" id="KAK4318239.1"/>
    </source>
</evidence>
<evidence type="ECO:0000256" key="2">
    <source>
        <dbReference type="SAM" id="SignalP"/>
    </source>
</evidence>
<name>A0AAE1Q2I1_9EUCA</name>
<feature type="compositionally biased region" description="Polar residues" evidence="1">
    <location>
        <begin position="830"/>
        <end position="843"/>
    </location>
</feature>
<dbReference type="Proteomes" id="UP001292094">
    <property type="component" value="Unassembled WGS sequence"/>
</dbReference>
<feature type="chain" id="PRO_5042033645" evidence="2">
    <location>
        <begin position="16"/>
        <end position="885"/>
    </location>
</feature>
<dbReference type="EMBL" id="JAWZYT010000852">
    <property type="protein sequence ID" value="KAK4318239.1"/>
    <property type="molecule type" value="Genomic_DNA"/>
</dbReference>
<feature type="compositionally biased region" description="Basic and acidic residues" evidence="1">
    <location>
        <begin position="150"/>
        <end position="161"/>
    </location>
</feature>
<sequence length="885" mass="97673">MLPPLLLLLLPSSLGLDPSQMSSPTTATDAPRPLSATIEDVAEEGTTQNYATTTTTAELQGNQEITTNLPDNTLTQPLPKVTLEYKDAKNGPVDSLIKAEDQVRETSGVAREKGSVVWTKMKENGEREWRDVNEWGNGKTERQNIQAEVKDTEVKDGKGNEEDWVIGVEEEGSKRTDSSDDAEHNKSFSIDDDSSSPKYKDDMDLSIIERFLLDSSEDSVMLLPNESSALGSLSDLLKNTPTLDTKMTPPEQDDPVIIEAKEEYMNIWNREAELINAPYLKVTKVWPEMGIVYMPLVTEMSDKLRSSQPVKEALERYKAIWREGNAHTAPSPSTSGGPIIEILGNFMGAWSWLNNLTESRVDVTDANNNTGDVNDKDHSNTLQIQNRSYTGASKVIIDLSEGDGWQDMTTSSNKESFKNYYYIPAKSQSVSALHPLWYPPNPSHHPHPTHRPLIPLHQEIPIVPGTRPTPILPIIQGIKPSIPIPVHKPGVIDADGPIGTAPSHTPPICPVAIMPSPVSPIPGSGPTGAGGGVSDSILHPSDSISPPPRPFPIIKPIISSLRPIARLQPRPAVNQIPSLKRAGYPDTQFTPTAANTPAEHTPIARHTLTSNTSADPDPVQNLVAAQNPIANHRPVQNPIANHRPVQNPVAVHKPVQNPVANHRPVQNPVANHRPVQNPVANHRPVQNPVANHRPVQNPVANHRPVQNPVANHRPVQNPVANHRPIQNPVANHRPARYHFAYHSPDSQHFVVHVPEGSGIDYHYSDRYYNEYQSPRDFIVTSTVQYPARHQDYHTDPSAFYRAPTRSEVSSGVPHRTGHHGDNYQHDLGMQSYNNPTPYESTRGSYDLGTDSGSHESDTNTSSYESRTEDMISLILHRLLNPKTKE</sequence>
<accession>A0AAE1Q2I1</accession>
<evidence type="ECO:0000256" key="1">
    <source>
        <dbReference type="SAM" id="MobiDB-lite"/>
    </source>
</evidence>
<feature type="compositionally biased region" description="Basic and acidic residues" evidence="1">
    <location>
        <begin position="171"/>
        <end position="186"/>
    </location>
</feature>
<feature type="region of interest" description="Disordered" evidence="1">
    <location>
        <begin position="14"/>
        <end position="33"/>
    </location>
</feature>
<protein>
    <submittedName>
        <fullName evidence="3">Uncharacterized protein</fullName>
    </submittedName>
</protein>
<feature type="region of interest" description="Disordered" evidence="1">
    <location>
        <begin position="794"/>
        <end position="866"/>
    </location>
</feature>